<dbReference type="InterPro" id="IPR005135">
    <property type="entry name" value="Endo/exonuclease/phosphatase"/>
</dbReference>
<reference evidence="3" key="1">
    <citation type="submission" date="2024-02" db="UniProtKB">
        <authorList>
            <consortium name="WormBaseParasite"/>
        </authorList>
    </citation>
    <scope>IDENTIFICATION</scope>
</reference>
<dbReference type="AlphaFoldDB" id="A0AAF3F4P6"/>
<dbReference type="PANTHER" id="PTHR41349:SF1">
    <property type="entry name" value="PROTEIN CBG08683"/>
    <property type="match status" value="1"/>
</dbReference>
<dbReference type="InterPro" id="IPR036691">
    <property type="entry name" value="Endo/exonu/phosph_ase_sf"/>
</dbReference>
<dbReference type="Pfam" id="PF03372">
    <property type="entry name" value="Exo_endo_phos"/>
    <property type="match status" value="1"/>
</dbReference>
<evidence type="ECO:0000313" key="2">
    <source>
        <dbReference type="Proteomes" id="UP000887575"/>
    </source>
</evidence>
<dbReference type="Gene3D" id="3.60.10.10">
    <property type="entry name" value="Endonuclease/exonuclease/phosphatase"/>
    <property type="match status" value="1"/>
</dbReference>
<evidence type="ECO:0000259" key="1">
    <source>
        <dbReference type="Pfam" id="PF03372"/>
    </source>
</evidence>
<proteinExistence type="predicted"/>
<dbReference type="PANTHER" id="PTHR41349">
    <property type="match status" value="1"/>
</dbReference>
<dbReference type="WBParaSite" id="MBELARI_LOCUS20753">
    <property type="protein sequence ID" value="MBELARI_LOCUS20753"/>
    <property type="gene ID" value="MBELARI_LOCUS20753"/>
</dbReference>
<feature type="domain" description="Endonuclease/exonuclease/phosphatase" evidence="1">
    <location>
        <begin position="12"/>
        <end position="291"/>
    </location>
</feature>
<organism evidence="2 3">
    <name type="scientific">Mesorhabditis belari</name>
    <dbReference type="NCBI Taxonomy" id="2138241"/>
    <lineage>
        <taxon>Eukaryota</taxon>
        <taxon>Metazoa</taxon>
        <taxon>Ecdysozoa</taxon>
        <taxon>Nematoda</taxon>
        <taxon>Chromadorea</taxon>
        <taxon>Rhabditida</taxon>
        <taxon>Rhabditina</taxon>
        <taxon>Rhabditomorpha</taxon>
        <taxon>Rhabditoidea</taxon>
        <taxon>Rhabditidae</taxon>
        <taxon>Mesorhabditinae</taxon>
        <taxon>Mesorhabditis</taxon>
    </lineage>
</organism>
<dbReference type="GO" id="GO:0003824">
    <property type="term" value="F:catalytic activity"/>
    <property type="evidence" value="ECO:0007669"/>
    <property type="project" value="InterPro"/>
</dbReference>
<evidence type="ECO:0000313" key="3">
    <source>
        <dbReference type="WBParaSite" id="MBELARI_LOCUS20753"/>
    </source>
</evidence>
<name>A0AAF3F4P6_9BILA</name>
<protein>
    <recommendedName>
        <fullName evidence="1">Endonuclease/exonuclease/phosphatase domain-containing protein</fullName>
    </recommendedName>
</protein>
<keyword evidence="2" id="KW-1185">Reference proteome</keyword>
<dbReference type="SUPFAM" id="SSF56219">
    <property type="entry name" value="DNase I-like"/>
    <property type="match status" value="1"/>
</dbReference>
<accession>A0AAF3F4P6</accession>
<sequence length="309" mass="35082">MAIEQKRFRVLSLNLWVSAVHVENGLEKVAKHIDILEPDIIALQEVMNDTTVPEIIQLLKEPNKWKYAHTEDSASTAIISKYPIDEKSISTTGYSIHATIQLNDGISLEFWSVHTQYVAYGPHAAYNRMVTDVKQILEGENSPPGQGRVQNVNEILESKEMLKAKHKVDTTPIIIAGDFNSPSHLDWTHKTSDLHHSWVIEWPSTSLLEQAGFNDSYRVVHPDVLTNPGHTWSTCHKSNGEWNYAIPEPQDRIDFIFYQGPLKPLSSSPYAGTEPLHPIPNHCDNDWPSDHYALVTDFSFNIPNFRSRL</sequence>
<dbReference type="Proteomes" id="UP000887575">
    <property type="component" value="Unassembled WGS sequence"/>
</dbReference>